<feature type="binding site" evidence="9">
    <location>
        <begin position="285"/>
        <end position="288"/>
    </location>
    <ligand>
        <name>GTP</name>
        <dbReference type="ChEBI" id="CHEBI:37565"/>
    </ligand>
</feature>
<dbReference type="AlphaFoldDB" id="A0A255GZ70"/>
<dbReference type="InterPro" id="IPR014100">
    <property type="entry name" value="GTP-bd_Obg/CgtA"/>
</dbReference>
<dbReference type="GO" id="GO:0000287">
    <property type="term" value="F:magnesium ion binding"/>
    <property type="evidence" value="ECO:0007669"/>
    <property type="project" value="InterPro"/>
</dbReference>
<evidence type="ECO:0000256" key="3">
    <source>
        <dbReference type="ARBA" id="ARBA00022490"/>
    </source>
</evidence>
<dbReference type="InterPro" id="IPR015349">
    <property type="entry name" value="OCT_dom"/>
</dbReference>
<dbReference type="CDD" id="cd01898">
    <property type="entry name" value="Obg"/>
    <property type="match status" value="1"/>
</dbReference>
<dbReference type="NCBIfam" id="TIGR03595">
    <property type="entry name" value="Obg_CgtA_exten"/>
    <property type="match status" value="1"/>
</dbReference>
<comment type="cofactor">
    <cofactor evidence="1 9">
        <name>Mg(2+)</name>
        <dbReference type="ChEBI" id="CHEBI:18420"/>
    </cofactor>
</comment>
<dbReference type="GO" id="GO:0005525">
    <property type="term" value="F:GTP binding"/>
    <property type="evidence" value="ECO:0007669"/>
    <property type="project" value="UniProtKB-UniRule"/>
</dbReference>
<accession>A0A255GZ70</accession>
<evidence type="ECO:0000259" key="13">
    <source>
        <dbReference type="PROSITE" id="PS51883"/>
    </source>
</evidence>
<evidence type="ECO:0000256" key="6">
    <source>
        <dbReference type="ARBA" id="ARBA00022801"/>
    </source>
</evidence>
<reference evidence="14 15" key="1">
    <citation type="submission" date="2017-07" db="EMBL/GenBank/DDBJ databases">
        <title>Draft whole genome sequences of clinical Proprionibacteriaceae strains.</title>
        <authorList>
            <person name="Bernier A.-M."/>
            <person name="Bernard K."/>
            <person name="Domingo M.-C."/>
        </authorList>
    </citation>
    <scope>NUCLEOTIDE SEQUENCE [LARGE SCALE GENOMIC DNA]</scope>
    <source>
        <strain evidence="14 15">NML 130396</strain>
    </source>
</reference>
<evidence type="ECO:0000256" key="4">
    <source>
        <dbReference type="ARBA" id="ARBA00022723"/>
    </source>
</evidence>
<dbReference type="FunFam" id="2.70.210.12:FF:000001">
    <property type="entry name" value="GTPase Obg"/>
    <property type="match status" value="1"/>
</dbReference>
<dbReference type="SUPFAM" id="SSF102741">
    <property type="entry name" value="Obg GTP-binding protein C-terminal domain"/>
    <property type="match status" value="1"/>
</dbReference>
<dbReference type="InterPro" id="IPR036346">
    <property type="entry name" value="GTP-bd_prot_GTP1/OBG_C_sf"/>
</dbReference>
<feature type="binding site" evidence="9">
    <location>
        <begin position="215"/>
        <end position="218"/>
    </location>
    <ligand>
        <name>GTP</name>
        <dbReference type="ChEBI" id="CHEBI:37565"/>
    </ligand>
</feature>
<keyword evidence="8 9" id="KW-0342">GTP-binding</keyword>
<feature type="binding site" evidence="9">
    <location>
        <begin position="169"/>
        <end position="176"/>
    </location>
    <ligand>
        <name>GTP</name>
        <dbReference type="ChEBI" id="CHEBI:37565"/>
    </ligand>
</feature>
<feature type="binding site" evidence="9">
    <location>
        <position position="196"/>
    </location>
    <ligand>
        <name>Mg(2+)</name>
        <dbReference type="ChEBI" id="CHEBI:18420"/>
    </ligand>
</feature>
<keyword evidence="6 9" id="KW-0378">Hydrolase</keyword>
<keyword evidence="3 9" id="KW-0963">Cytoplasm</keyword>
<evidence type="ECO:0000256" key="8">
    <source>
        <dbReference type="ARBA" id="ARBA00023134"/>
    </source>
</evidence>
<dbReference type="Pfam" id="PF01018">
    <property type="entry name" value="GTP1_OBG"/>
    <property type="match status" value="1"/>
</dbReference>
<keyword evidence="7 9" id="KW-0460">Magnesium</keyword>
<comment type="subunit">
    <text evidence="9">Monomer.</text>
</comment>
<dbReference type="Gene3D" id="3.30.300.350">
    <property type="entry name" value="GTP-binding protein OBG, C-terminal domain"/>
    <property type="match status" value="1"/>
</dbReference>
<dbReference type="Pfam" id="PF01926">
    <property type="entry name" value="MMR_HSR1"/>
    <property type="match status" value="1"/>
</dbReference>
<dbReference type="InterPro" id="IPR031167">
    <property type="entry name" value="G_OBG"/>
</dbReference>
<comment type="similarity">
    <text evidence="2 9">Belongs to the TRAFAC class OBG-HflX-like GTPase superfamily. OBG GTPase family.</text>
</comment>
<dbReference type="PROSITE" id="PS51710">
    <property type="entry name" value="G_OBG"/>
    <property type="match status" value="1"/>
</dbReference>
<comment type="function">
    <text evidence="9">An essential GTPase which binds GTP, GDP and possibly (p)ppGpp with moderate affinity, with high nucleotide exchange rates and a fairly low GTP hydrolysis rate. Plays a role in control of the cell cycle, stress response, ribosome biogenesis and in those bacteria that undergo differentiation, in morphogenesis control.</text>
</comment>
<organism evidence="14 15">
    <name type="scientific">Enemella dayhoffiae</name>
    <dbReference type="NCBI Taxonomy" id="2016507"/>
    <lineage>
        <taxon>Bacteria</taxon>
        <taxon>Bacillati</taxon>
        <taxon>Actinomycetota</taxon>
        <taxon>Actinomycetes</taxon>
        <taxon>Propionibacteriales</taxon>
        <taxon>Propionibacteriaceae</taxon>
        <taxon>Enemella</taxon>
    </lineage>
</organism>
<dbReference type="OrthoDB" id="9807318at2"/>
<feature type="region of interest" description="Disordered" evidence="10">
    <location>
        <begin position="64"/>
        <end position="86"/>
    </location>
</feature>
<dbReference type="Gene3D" id="2.70.210.12">
    <property type="entry name" value="GTP1/OBG domain"/>
    <property type="match status" value="1"/>
</dbReference>
<dbReference type="InterPro" id="IPR045086">
    <property type="entry name" value="OBG_GTPase"/>
</dbReference>
<dbReference type="InterPro" id="IPR006074">
    <property type="entry name" value="GTP1-OBG_CS"/>
</dbReference>
<dbReference type="InterPro" id="IPR006073">
    <property type="entry name" value="GTP-bd"/>
</dbReference>
<dbReference type="PANTHER" id="PTHR11702:SF31">
    <property type="entry name" value="MITOCHONDRIAL RIBOSOME-ASSOCIATED GTPASE 2"/>
    <property type="match status" value="1"/>
</dbReference>
<dbReference type="GO" id="GO:0003924">
    <property type="term" value="F:GTPase activity"/>
    <property type="evidence" value="ECO:0007669"/>
    <property type="project" value="UniProtKB-UniRule"/>
</dbReference>
<dbReference type="EMBL" id="NMVQ01000023">
    <property type="protein sequence ID" value="OYO20985.1"/>
    <property type="molecule type" value="Genomic_DNA"/>
</dbReference>
<dbReference type="NCBIfam" id="NF008955">
    <property type="entry name" value="PRK12297.1"/>
    <property type="match status" value="1"/>
</dbReference>
<evidence type="ECO:0000256" key="5">
    <source>
        <dbReference type="ARBA" id="ARBA00022741"/>
    </source>
</evidence>
<dbReference type="SUPFAM" id="SSF82051">
    <property type="entry name" value="Obg GTP-binding protein N-terminal domain"/>
    <property type="match status" value="1"/>
</dbReference>
<dbReference type="Pfam" id="PF09269">
    <property type="entry name" value="DUF1967"/>
    <property type="match status" value="1"/>
</dbReference>
<evidence type="ECO:0000259" key="12">
    <source>
        <dbReference type="PROSITE" id="PS51881"/>
    </source>
</evidence>
<dbReference type="PROSITE" id="PS00905">
    <property type="entry name" value="GTP1_OBG"/>
    <property type="match status" value="1"/>
</dbReference>
<dbReference type="PROSITE" id="PS51883">
    <property type="entry name" value="OBG"/>
    <property type="match status" value="1"/>
</dbReference>
<feature type="domain" description="OBG-type G" evidence="11">
    <location>
        <begin position="163"/>
        <end position="333"/>
    </location>
</feature>
<dbReference type="EC" id="3.6.5.-" evidence="9"/>
<feature type="binding site" evidence="9">
    <location>
        <position position="176"/>
    </location>
    <ligand>
        <name>Mg(2+)</name>
        <dbReference type="ChEBI" id="CHEBI:18420"/>
    </ligand>
</feature>
<feature type="region of interest" description="Disordered" evidence="10">
    <location>
        <begin position="459"/>
        <end position="516"/>
    </location>
</feature>
<evidence type="ECO:0000256" key="9">
    <source>
        <dbReference type="HAMAP-Rule" id="MF_01454"/>
    </source>
</evidence>
<evidence type="ECO:0000256" key="2">
    <source>
        <dbReference type="ARBA" id="ARBA00007699"/>
    </source>
</evidence>
<feature type="domain" description="OCT" evidence="12">
    <location>
        <begin position="352"/>
        <end position="437"/>
    </location>
</feature>
<keyword evidence="5 9" id="KW-0547">Nucleotide-binding</keyword>
<dbReference type="InterPro" id="IPR006169">
    <property type="entry name" value="GTP1_OBG_dom"/>
</dbReference>
<comment type="subcellular location">
    <subcellularLocation>
        <location evidence="9">Cytoplasm</location>
    </subcellularLocation>
</comment>
<feature type="compositionally biased region" description="Basic and acidic residues" evidence="10">
    <location>
        <begin position="77"/>
        <end position="86"/>
    </location>
</feature>
<feature type="binding site" evidence="9">
    <location>
        <begin position="194"/>
        <end position="198"/>
    </location>
    <ligand>
        <name>GTP</name>
        <dbReference type="ChEBI" id="CHEBI:37565"/>
    </ligand>
</feature>
<sequence>MAIPSFVDQVTLEVAGGNGGHGCASIHREKFKPLGGPDGGNGGDGGSVVLRVDPGLTTLVEFHRSSRRRASNGQPGKGDHQNGARGEDVVLAVPDGTVITDADTGEQLADLTGNGAELVVASGGKGGLGNAALATAARKAPGFALLGEEGESRRVTMELKVVADVGLVGFPSAGKSSLVAAISRARPKIADYPFTTLVPNLGVVVAGDTTFTVADVPGLIEGASEGRGLGHDFLRHIERCAALVHVIDCATFEPGRDPLSDLDVIEAELTAHGGLDDRPRLVALNKADVPDGHDLAEIVLPEVEARGWPTFVISTKSGEGLQSLTFAMADLVRRRRETLPPPAAPRVVLRPEPVTGGEEFTIKRIGDGEGGHLWRVRGAKPERWVRQTDFNNPEAVGYLADRLNRIGIETKLLELGARAGDAVAIGGEDAVVFDFSPQIDIGAEILSRRGEDDRVLDERPAVARRRARDAEYHASQAGAEPETQGMRRGYAKSHRPTSAERSGTVAEPVETADADE</sequence>
<feature type="binding site" evidence="9">
    <location>
        <begin position="314"/>
        <end position="316"/>
    </location>
    <ligand>
        <name>GTP</name>
        <dbReference type="ChEBI" id="CHEBI:37565"/>
    </ligand>
</feature>
<dbReference type="InterPro" id="IPR027417">
    <property type="entry name" value="P-loop_NTPase"/>
</dbReference>
<dbReference type="GO" id="GO:0005737">
    <property type="term" value="C:cytoplasm"/>
    <property type="evidence" value="ECO:0007669"/>
    <property type="project" value="UniProtKB-SubCell"/>
</dbReference>
<proteinExistence type="inferred from homology"/>
<evidence type="ECO:0000256" key="1">
    <source>
        <dbReference type="ARBA" id="ARBA00001946"/>
    </source>
</evidence>
<dbReference type="Gene3D" id="3.40.50.300">
    <property type="entry name" value="P-loop containing nucleotide triphosphate hydrolases"/>
    <property type="match status" value="1"/>
</dbReference>
<evidence type="ECO:0000259" key="11">
    <source>
        <dbReference type="PROSITE" id="PS51710"/>
    </source>
</evidence>
<evidence type="ECO:0000313" key="14">
    <source>
        <dbReference type="EMBL" id="OYO20985.1"/>
    </source>
</evidence>
<feature type="domain" description="Obg" evidence="13">
    <location>
        <begin position="4"/>
        <end position="162"/>
    </location>
</feature>
<protein>
    <recommendedName>
        <fullName evidence="9">GTPase Obg</fullName>
        <ecNumber evidence="9">3.6.5.-</ecNumber>
    </recommendedName>
    <alternativeName>
        <fullName evidence="9">GTP-binding protein Obg</fullName>
    </alternativeName>
</protein>
<keyword evidence="4 9" id="KW-0479">Metal-binding</keyword>
<keyword evidence="15" id="KW-1185">Reference proteome</keyword>
<dbReference type="PANTHER" id="PTHR11702">
    <property type="entry name" value="DEVELOPMENTALLY REGULATED GTP-BINDING PROTEIN-RELATED"/>
    <property type="match status" value="1"/>
</dbReference>
<dbReference type="PRINTS" id="PR00326">
    <property type="entry name" value="GTP1OBG"/>
</dbReference>
<dbReference type="GO" id="GO:0042254">
    <property type="term" value="P:ribosome biogenesis"/>
    <property type="evidence" value="ECO:0007669"/>
    <property type="project" value="UniProtKB-UniRule"/>
</dbReference>
<dbReference type="NCBIfam" id="NF008956">
    <property type="entry name" value="PRK12299.1"/>
    <property type="match status" value="1"/>
</dbReference>
<dbReference type="NCBIfam" id="TIGR02729">
    <property type="entry name" value="Obg_CgtA"/>
    <property type="match status" value="1"/>
</dbReference>
<dbReference type="HAMAP" id="MF_01454">
    <property type="entry name" value="GTPase_Obg"/>
    <property type="match status" value="1"/>
</dbReference>
<name>A0A255GZ70_9ACTN</name>
<evidence type="ECO:0000313" key="15">
    <source>
        <dbReference type="Proteomes" id="UP000216311"/>
    </source>
</evidence>
<gene>
    <name evidence="9" type="primary">obg</name>
    <name evidence="14" type="ORF">CGZ93_12320</name>
</gene>
<dbReference type="PROSITE" id="PS51881">
    <property type="entry name" value="OCT"/>
    <property type="match status" value="1"/>
</dbReference>
<evidence type="ECO:0000256" key="7">
    <source>
        <dbReference type="ARBA" id="ARBA00022842"/>
    </source>
</evidence>
<evidence type="ECO:0000256" key="10">
    <source>
        <dbReference type="SAM" id="MobiDB-lite"/>
    </source>
</evidence>
<dbReference type="NCBIfam" id="NF008954">
    <property type="entry name" value="PRK12296.1"/>
    <property type="match status" value="1"/>
</dbReference>
<dbReference type="Proteomes" id="UP000216311">
    <property type="component" value="Unassembled WGS sequence"/>
</dbReference>
<comment type="caution">
    <text evidence="14">The sequence shown here is derived from an EMBL/GenBank/DDBJ whole genome shotgun (WGS) entry which is preliminary data.</text>
</comment>
<dbReference type="SUPFAM" id="SSF52540">
    <property type="entry name" value="P-loop containing nucleoside triphosphate hydrolases"/>
    <property type="match status" value="1"/>
</dbReference>
<dbReference type="InterPro" id="IPR036726">
    <property type="entry name" value="GTP1_OBG_dom_sf"/>
</dbReference>